<dbReference type="GO" id="GO:0016758">
    <property type="term" value="F:hexosyltransferase activity"/>
    <property type="evidence" value="ECO:0007669"/>
    <property type="project" value="UniProtKB-ARBA"/>
</dbReference>
<dbReference type="PANTHER" id="PTHR22916">
    <property type="entry name" value="GLYCOSYLTRANSFERASE"/>
    <property type="match status" value="1"/>
</dbReference>
<protein>
    <submittedName>
        <fullName evidence="5">Glycosyltransferase involved in cell wall biosynthesis</fullName>
    </submittedName>
</protein>
<dbReference type="EMBL" id="SODO01000012">
    <property type="protein sequence ID" value="TDW56954.1"/>
    <property type="molecule type" value="Genomic_DNA"/>
</dbReference>
<sequence>MNVSTHTDCEQALKRLFNPQWYLEHYPDVAAAGMDPWLHFINHGFQEQRHPCPSAALALQDELWRGHKHVLSKLQALAGEDGADAAVAAWVLARWHASNGQYALAEPLLNIFFSNTTARVLVSHAGPWLLMFSALRMLGKMQEAKAWLDHPGWPQVPDHALARFMLPEHHTLPTLNAFYQAHGLCTVALYNEHCSLELDNLNAPAVPVAAGHWWQRKPLVSIIMPCHNAETTIATALRSLQQQSWSNLEILVVDDASTDNSANIVAELARQDPRIKLLKHHCNQGAYAARNTALAKTRGAFITTHDCDDWSHPQKIEHQVTLLQNNKQLVACTSHWVRCSSQLNISVWRQEPVWVQRNVSSLMFRRRVHRKLGFWDRVSVNADTELYYRIIQAFGSAAIAETLPGVPLAFGRVEAGSLTQQSRTHLSSYYQDNGLRNRYHQAALAWQQSTRKLYMPANPAQRPFPAPAPMCRGSAKAKEHNLTLLARQCDLFNEEWYLRRYPDVAAAGMDPLQHYLRFGHLEGRDPGPDFSGSGYQFAVPEARQQNPLLHLLSADTVHQYSQPVLKGALKWHSNRPVLLLCAHLVSDKTYGAERSFLDVLSACSQLPYNVLVTLPSAQNIEYVEQIKERCQHFTIFPYHWWQAGRSAEQATVAHFSRLIKQHHVALVYCNTLTLLEPLLAARECSVPSVSHVRELPEHDEALCADFNSNPEQIRQHLLEHCDTFIANSRVVARYLNAPERVNVIGNVIETQTFKVPLPNKRQLQVGMISSNLPKKGLHDFVALAALLHEQGVPATCVLIGPENEHTRVLFGKETSPVNLKFAGYSASSQGALAQLDVLVNLSHFQESFGRTVLEAMAASRPVVCYDWGALPELVIHEENGFLAAKGDVHQVAEYVAKLAANSARRAAMGKAGHQRAGECYSIQNMQQAFAALLPELTGSDNK</sequence>
<evidence type="ECO:0000259" key="3">
    <source>
        <dbReference type="Pfam" id="PF13439"/>
    </source>
</evidence>
<evidence type="ECO:0000313" key="6">
    <source>
        <dbReference type="Proteomes" id="UP000243640"/>
    </source>
</evidence>
<gene>
    <name evidence="4" type="ORF">B6S09_17410</name>
    <name evidence="5" type="ORF">LY04_02757</name>
</gene>
<dbReference type="SUPFAM" id="SSF53756">
    <property type="entry name" value="UDP-Glycosyltransferase/glycogen phosphorylase"/>
    <property type="match status" value="1"/>
</dbReference>
<evidence type="ECO:0000313" key="4">
    <source>
        <dbReference type="EMBL" id="OYD21123.1"/>
    </source>
</evidence>
<reference evidence="4 6" key="1">
    <citation type="submission" date="2017-08" db="EMBL/GenBank/DDBJ databases">
        <title>Draft Genome Sequence of the Marine Bacterium Oceanimonas baumannii ATCC 700832.</title>
        <authorList>
            <person name="Mcclelland W.D."/>
            <person name="Brennan M.A."/>
            <person name="Trachtenberg A.M."/>
            <person name="Maclea K.S."/>
        </authorList>
    </citation>
    <scope>NUCLEOTIDE SEQUENCE [LARGE SCALE GENOMIC DNA]</scope>
    <source>
        <strain evidence="4 6">ATCC 700832</strain>
    </source>
</reference>
<comment type="caution">
    <text evidence="4">The sequence shown here is derived from an EMBL/GenBank/DDBJ whole genome shotgun (WGS) entry which is preliminary data.</text>
</comment>
<organism evidence="4 6">
    <name type="scientific">Oceanimonas baumannii</name>
    <dbReference type="NCBI Taxonomy" id="129578"/>
    <lineage>
        <taxon>Bacteria</taxon>
        <taxon>Pseudomonadati</taxon>
        <taxon>Pseudomonadota</taxon>
        <taxon>Gammaproteobacteria</taxon>
        <taxon>Aeromonadales</taxon>
        <taxon>Aeromonadaceae</taxon>
        <taxon>Oceanimonas</taxon>
    </lineage>
</organism>
<evidence type="ECO:0000313" key="7">
    <source>
        <dbReference type="Proteomes" id="UP000295058"/>
    </source>
</evidence>
<name>A0A235C968_9GAMM</name>
<dbReference type="Pfam" id="PF00535">
    <property type="entry name" value="Glycos_transf_2"/>
    <property type="match status" value="1"/>
</dbReference>
<dbReference type="Proteomes" id="UP000243640">
    <property type="component" value="Unassembled WGS sequence"/>
</dbReference>
<evidence type="ECO:0000259" key="1">
    <source>
        <dbReference type="Pfam" id="PF00534"/>
    </source>
</evidence>
<feature type="domain" description="Glycosyltransferase subfamily 4-like N-terminal" evidence="3">
    <location>
        <begin position="591"/>
        <end position="751"/>
    </location>
</feature>
<dbReference type="InterPro" id="IPR028098">
    <property type="entry name" value="Glyco_trans_4-like_N"/>
</dbReference>
<dbReference type="SUPFAM" id="SSF53448">
    <property type="entry name" value="Nucleotide-diphospho-sugar transferases"/>
    <property type="match status" value="1"/>
</dbReference>
<evidence type="ECO:0000313" key="5">
    <source>
        <dbReference type="EMBL" id="TDW56954.1"/>
    </source>
</evidence>
<dbReference type="Gene3D" id="3.40.50.2000">
    <property type="entry name" value="Glycogen Phosphorylase B"/>
    <property type="match status" value="2"/>
</dbReference>
<dbReference type="CDD" id="cd03801">
    <property type="entry name" value="GT4_PimA-like"/>
    <property type="match status" value="1"/>
</dbReference>
<dbReference type="Gene3D" id="3.90.550.10">
    <property type="entry name" value="Spore Coat Polysaccharide Biosynthesis Protein SpsA, Chain A"/>
    <property type="match status" value="1"/>
</dbReference>
<reference evidence="5 7" key="2">
    <citation type="submission" date="2019-03" db="EMBL/GenBank/DDBJ databases">
        <title>Genomic Encyclopedia of Archaeal and Bacterial Type Strains, Phase II (KMG-II): from individual species to whole genera.</title>
        <authorList>
            <person name="Goeker M."/>
        </authorList>
    </citation>
    <scope>NUCLEOTIDE SEQUENCE [LARGE SCALE GENOMIC DNA]</scope>
    <source>
        <strain evidence="5 7">DSM 15594</strain>
    </source>
</reference>
<dbReference type="PANTHER" id="PTHR22916:SF3">
    <property type="entry name" value="UDP-GLCNAC:BETAGAL BETA-1,3-N-ACETYLGLUCOSAMINYLTRANSFERASE-LIKE PROTEIN 1"/>
    <property type="match status" value="1"/>
</dbReference>
<evidence type="ECO:0000259" key="2">
    <source>
        <dbReference type="Pfam" id="PF00535"/>
    </source>
</evidence>
<dbReference type="CDD" id="cd00761">
    <property type="entry name" value="Glyco_tranf_GTA_type"/>
    <property type="match status" value="1"/>
</dbReference>
<dbReference type="OrthoDB" id="433681at2"/>
<dbReference type="InterPro" id="IPR001296">
    <property type="entry name" value="Glyco_trans_1"/>
</dbReference>
<dbReference type="InterPro" id="IPR029044">
    <property type="entry name" value="Nucleotide-diphossugar_trans"/>
</dbReference>
<dbReference type="Pfam" id="PF00534">
    <property type="entry name" value="Glycos_transf_1"/>
    <property type="match status" value="1"/>
</dbReference>
<proteinExistence type="predicted"/>
<feature type="domain" description="Glycosyl transferase family 1" evidence="1">
    <location>
        <begin position="752"/>
        <end position="914"/>
    </location>
</feature>
<feature type="domain" description="Glycosyltransferase 2-like" evidence="2">
    <location>
        <begin position="221"/>
        <end position="339"/>
    </location>
</feature>
<dbReference type="EMBL" id="NQJF01000020">
    <property type="protein sequence ID" value="OYD21123.1"/>
    <property type="molecule type" value="Genomic_DNA"/>
</dbReference>
<dbReference type="Pfam" id="PF13439">
    <property type="entry name" value="Glyco_transf_4"/>
    <property type="match status" value="1"/>
</dbReference>
<dbReference type="AlphaFoldDB" id="A0A235C968"/>
<dbReference type="Proteomes" id="UP000295058">
    <property type="component" value="Unassembled WGS sequence"/>
</dbReference>
<accession>A0A235C968</accession>
<dbReference type="InterPro" id="IPR001173">
    <property type="entry name" value="Glyco_trans_2-like"/>
</dbReference>
<keyword evidence="7" id="KW-1185">Reference proteome</keyword>